<evidence type="ECO:0000313" key="8">
    <source>
        <dbReference type="Proteomes" id="UP000503447"/>
    </source>
</evidence>
<keyword evidence="8" id="KW-1185">Reference proteome</keyword>
<keyword evidence="2 5" id="KW-0812">Transmembrane</keyword>
<protein>
    <submittedName>
        <fullName evidence="7">Hexuronate transporter</fullName>
    </submittedName>
</protein>
<keyword evidence="3 5" id="KW-1133">Transmembrane helix</keyword>
<dbReference type="Proteomes" id="UP000503447">
    <property type="component" value="Chromosome"/>
</dbReference>
<gene>
    <name evidence="7" type="ORF">FTUN_4138</name>
</gene>
<dbReference type="PANTHER" id="PTHR11662:SF450">
    <property type="entry name" value="BLR1003 PROTEIN"/>
    <property type="match status" value="1"/>
</dbReference>
<dbReference type="InterPro" id="IPR020846">
    <property type="entry name" value="MFS_dom"/>
</dbReference>
<evidence type="ECO:0000259" key="6">
    <source>
        <dbReference type="PROSITE" id="PS50850"/>
    </source>
</evidence>
<sequence length="416" mass="44380">MMLATLLNYMDRQVLPQIATELKDDYGLNDARYGQVAGNFALAFAAGSIFFGFIADRIGPRLLYPVVLIGWSAAGLATPLMRDPTFAAQFETPDEPGSGPYQWLLLCRTLLGFFEAGHWPCALLTARQILTATDRPLGNGLLQSGAAAGAILVPLYVLAVRTLGGGWEIAFWTIGAAGLLWVPVWLALVRRGDLDHVPPVDVPAGAGGRPTPQPPFTWDPFVRAYVTLFAINLGINVSWQFIREWLPKYLKESQRFSANATDVIVPFYYISGELGCFAAGVLVRWLVARGRAVHSARVSGYALFAAVTAAAALAPFVGGGWPGVALLVLAGAGILGLHPLYYALSQELPAKHMALLSGVLTAAGWSVVSEVQKGMGRHIRATGSYEIGFVIAGLAPIAGLVALLVLWKPAASSQRA</sequence>
<dbReference type="KEGG" id="ftj:FTUN_4138"/>
<dbReference type="SUPFAM" id="SSF103473">
    <property type="entry name" value="MFS general substrate transporter"/>
    <property type="match status" value="1"/>
</dbReference>
<dbReference type="PROSITE" id="PS50850">
    <property type="entry name" value="MFS"/>
    <property type="match status" value="1"/>
</dbReference>
<dbReference type="InterPro" id="IPR011701">
    <property type="entry name" value="MFS"/>
</dbReference>
<dbReference type="AlphaFoldDB" id="A0A6M5YTJ0"/>
<feature type="transmembrane region" description="Helical" evidence="5">
    <location>
        <begin position="267"/>
        <end position="287"/>
    </location>
</feature>
<dbReference type="Gene3D" id="1.20.1250.20">
    <property type="entry name" value="MFS general substrate transporter like domains"/>
    <property type="match status" value="2"/>
</dbReference>
<comment type="subcellular location">
    <subcellularLocation>
        <location evidence="1">Membrane</location>
        <topology evidence="1">Multi-pass membrane protein</topology>
    </subcellularLocation>
</comment>
<organism evidence="7 8">
    <name type="scientific">Frigoriglobus tundricola</name>
    <dbReference type="NCBI Taxonomy" id="2774151"/>
    <lineage>
        <taxon>Bacteria</taxon>
        <taxon>Pseudomonadati</taxon>
        <taxon>Planctomycetota</taxon>
        <taxon>Planctomycetia</taxon>
        <taxon>Gemmatales</taxon>
        <taxon>Gemmataceae</taxon>
        <taxon>Frigoriglobus</taxon>
    </lineage>
</organism>
<evidence type="ECO:0000313" key="7">
    <source>
        <dbReference type="EMBL" id="QJW96581.1"/>
    </source>
</evidence>
<dbReference type="GO" id="GO:0022857">
    <property type="term" value="F:transmembrane transporter activity"/>
    <property type="evidence" value="ECO:0007669"/>
    <property type="project" value="InterPro"/>
</dbReference>
<proteinExistence type="predicted"/>
<dbReference type="InterPro" id="IPR036259">
    <property type="entry name" value="MFS_trans_sf"/>
</dbReference>
<dbReference type="PANTHER" id="PTHR11662">
    <property type="entry name" value="SOLUTE CARRIER FAMILY 17"/>
    <property type="match status" value="1"/>
</dbReference>
<name>A0A6M5YTJ0_9BACT</name>
<feature type="transmembrane region" description="Helical" evidence="5">
    <location>
        <begin position="222"/>
        <end position="242"/>
    </location>
</feature>
<evidence type="ECO:0000256" key="5">
    <source>
        <dbReference type="SAM" id="Phobius"/>
    </source>
</evidence>
<dbReference type="InterPro" id="IPR050382">
    <property type="entry name" value="MFS_Na/Anion_cotransporter"/>
</dbReference>
<accession>A0A6M5YTJ0</accession>
<evidence type="ECO:0000256" key="2">
    <source>
        <dbReference type="ARBA" id="ARBA00022692"/>
    </source>
</evidence>
<feature type="transmembrane region" description="Helical" evidence="5">
    <location>
        <begin position="299"/>
        <end position="318"/>
    </location>
</feature>
<reference evidence="8" key="1">
    <citation type="submission" date="2020-05" db="EMBL/GenBank/DDBJ databases">
        <title>Frigoriglobus tundricola gen. nov., sp. nov., a psychrotolerant cellulolytic planctomycete of the family Gemmataceae with two divergent copies of 16S rRNA gene.</title>
        <authorList>
            <person name="Kulichevskaya I.S."/>
            <person name="Ivanova A.A."/>
            <person name="Naumoff D.G."/>
            <person name="Beletsky A.V."/>
            <person name="Rijpstra W.I.C."/>
            <person name="Sinninghe Damste J.S."/>
            <person name="Mardanov A.V."/>
            <person name="Ravin N.V."/>
            <person name="Dedysh S.N."/>
        </authorList>
    </citation>
    <scope>NUCLEOTIDE SEQUENCE [LARGE SCALE GENOMIC DNA]</scope>
    <source>
        <strain evidence="8">PL17</strain>
    </source>
</reference>
<evidence type="ECO:0000256" key="3">
    <source>
        <dbReference type="ARBA" id="ARBA00022989"/>
    </source>
</evidence>
<feature type="transmembrane region" description="Helical" evidence="5">
    <location>
        <begin position="387"/>
        <end position="407"/>
    </location>
</feature>
<feature type="transmembrane region" description="Helical" evidence="5">
    <location>
        <begin position="62"/>
        <end position="81"/>
    </location>
</feature>
<dbReference type="GO" id="GO:0016020">
    <property type="term" value="C:membrane"/>
    <property type="evidence" value="ECO:0007669"/>
    <property type="project" value="UniProtKB-SubCell"/>
</dbReference>
<dbReference type="EMBL" id="CP053452">
    <property type="protein sequence ID" value="QJW96581.1"/>
    <property type="molecule type" value="Genomic_DNA"/>
</dbReference>
<feature type="transmembrane region" description="Helical" evidence="5">
    <location>
        <begin position="101"/>
        <end position="125"/>
    </location>
</feature>
<feature type="transmembrane region" description="Helical" evidence="5">
    <location>
        <begin position="324"/>
        <end position="343"/>
    </location>
</feature>
<evidence type="ECO:0000256" key="4">
    <source>
        <dbReference type="ARBA" id="ARBA00023136"/>
    </source>
</evidence>
<feature type="domain" description="Major facilitator superfamily (MFS) profile" evidence="6">
    <location>
        <begin position="1"/>
        <end position="410"/>
    </location>
</feature>
<feature type="transmembrane region" description="Helical" evidence="5">
    <location>
        <begin position="169"/>
        <end position="189"/>
    </location>
</feature>
<feature type="transmembrane region" description="Helical" evidence="5">
    <location>
        <begin position="36"/>
        <end position="55"/>
    </location>
</feature>
<keyword evidence="4 5" id="KW-0472">Membrane</keyword>
<evidence type="ECO:0000256" key="1">
    <source>
        <dbReference type="ARBA" id="ARBA00004141"/>
    </source>
</evidence>
<dbReference type="Pfam" id="PF07690">
    <property type="entry name" value="MFS_1"/>
    <property type="match status" value="1"/>
</dbReference>
<feature type="transmembrane region" description="Helical" evidence="5">
    <location>
        <begin position="137"/>
        <end position="157"/>
    </location>
</feature>